<dbReference type="PIRSF" id="PIRSF011396">
    <property type="entry name" value="Trp_halogenase"/>
    <property type="match status" value="1"/>
</dbReference>
<dbReference type="Proteomes" id="UP000619743">
    <property type="component" value="Unassembled WGS sequence"/>
</dbReference>
<dbReference type="InterPro" id="IPR050816">
    <property type="entry name" value="Flavin-dep_Halogenase_NPB"/>
</dbReference>
<dbReference type="InterPro" id="IPR033856">
    <property type="entry name" value="Trp_halogen"/>
</dbReference>
<feature type="binding site" evidence="2">
    <location>
        <position position="346"/>
    </location>
    <ligand>
        <name>L-tryptophan</name>
        <dbReference type="ChEBI" id="CHEBI:57912"/>
    </ligand>
</feature>
<comment type="caution">
    <text evidence="3">The sequence shown here is derived from an EMBL/GenBank/DDBJ whole genome shotgun (WGS) entry which is preliminary data.</text>
</comment>
<dbReference type="InterPro" id="IPR036188">
    <property type="entry name" value="FAD/NAD-bd_sf"/>
</dbReference>
<dbReference type="Gene3D" id="3.50.50.60">
    <property type="entry name" value="FAD/NAD(P)-binding domain"/>
    <property type="match status" value="1"/>
</dbReference>
<dbReference type="PANTHER" id="PTHR43747:SF4">
    <property type="entry name" value="FLAVIN-DEPENDENT TRYPTOPHAN HALOGENASE"/>
    <property type="match status" value="1"/>
</dbReference>
<sequence length="502" mass="56675">MEPQVSNNQVQNVVIVGGGTAGWMTAASLSRYYQKLNITLVESSDIGTVGVGEATNATIRRFYGALGMKDLDVLKATQGTCKLGIEFKNWYSTNDTFFHPFGLYGQDVQGVSFHHYWLKLKQLGLVSDFSDYSLGCTLAMNDKFTTPSPNPPSTLSIFDWALHFDASLFAKLMRQFAEANGVKRIDGKIDKVELKAENGFIDHLVLANGDKIEGDLFVDCSGFRGLLIEQTLESGYEDWSEWLLCDRAVAVQSELVSKAKPRTVSTAHQAGWQWNIPLQHRQGNGHVYASQYISDDEATNVLINNIDGPLTTEPNLFKFTPGRRKQAWVKNCVAIGLAAGFLEPLESTSIAMIETGIEKLRMLFPDKSMNQACIDEFNDMTKLEWERVRDFIVLHYHLSSRTDSAFWRQIKQTPIPETLQHKIRMFKARGHLVKYRWEIFQPASWLALYDGNKVYPETYDPIVDSFATDYLSNSLAEMKQSLQGAVGKIQSHHEFLRQHVMA</sequence>
<keyword evidence="4" id="KW-1185">Reference proteome</keyword>
<feature type="binding site" evidence="2">
    <location>
        <begin position="18"/>
        <end position="21"/>
    </location>
    <ligand>
        <name>FAD</name>
        <dbReference type="ChEBI" id="CHEBI:57692"/>
    </ligand>
</feature>
<dbReference type="RefSeq" id="WP_087506036.1">
    <property type="nucleotide sequence ID" value="NZ_BMDX01000012.1"/>
</dbReference>
<dbReference type="GO" id="GO:0000166">
    <property type="term" value="F:nucleotide binding"/>
    <property type="evidence" value="ECO:0007669"/>
    <property type="project" value="UniProtKB-KW"/>
</dbReference>
<accession>A0A8J2XQ18</accession>
<organism evidence="3 4">
    <name type="scientific">Neiella marina</name>
    <dbReference type="NCBI Taxonomy" id="508461"/>
    <lineage>
        <taxon>Bacteria</taxon>
        <taxon>Pseudomonadati</taxon>
        <taxon>Pseudomonadota</taxon>
        <taxon>Gammaproteobacteria</taxon>
        <taxon>Alteromonadales</taxon>
        <taxon>Echinimonadaceae</taxon>
        <taxon>Neiella</taxon>
    </lineage>
</organism>
<proteinExistence type="predicted"/>
<feature type="binding site" evidence="2">
    <location>
        <position position="82"/>
    </location>
    <ligand>
        <name>7-chloro-L-tryptophan</name>
        <dbReference type="ChEBI" id="CHEBI:58713"/>
    </ligand>
</feature>
<keyword evidence="2" id="KW-0274">FAD</keyword>
<evidence type="ECO:0000256" key="2">
    <source>
        <dbReference type="PIRSR" id="PIRSR011396-2"/>
    </source>
</evidence>
<dbReference type="Pfam" id="PF04820">
    <property type="entry name" value="Trp_halogenase"/>
    <property type="match status" value="1"/>
</dbReference>
<feature type="binding site" evidence="2">
    <location>
        <position position="350"/>
    </location>
    <ligand>
        <name>FAD</name>
        <dbReference type="ChEBI" id="CHEBI:57692"/>
    </ligand>
</feature>
<dbReference type="PANTHER" id="PTHR43747">
    <property type="entry name" value="FAD-BINDING PROTEIN"/>
    <property type="match status" value="1"/>
</dbReference>
<evidence type="ECO:0000313" key="3">
    <source>
        <dbReference type="EMBL" id="GGA81224.1"/>
    </source>
</evidence>
<keyword evidence="2" id="KW-0547">Nucleotide-binding</keyword>
<dbReference type="EMBL" id="BMDX01000012">
    <property type="protein sequence ID" value="GGA81224.1"/>
    <property type="molecule type" value="Genomic_DNA"/>
</dbReference>
<feature type="binding site" evidence="2">
    <location>
        <position position="337"/>
    </location>
    <ligand>
        <name>FAD</name>
        <dbReference type="ChEBI" id="CHEBI:57692"/>
    </ligand>
</feature>
<name>A0A8J2XQ18_9GAMM</name>
<protein>
    <submittedName>
        <fullName evidence="3">Tryptophan halogenase</fullName>
    </submittedName>
</protein>
<keyword evidence="2" id="KW-0285">Flavoprotein</keyword>
<dbReference type="GO" id="GO:0004497">
    <property type="term" value="F:monooxygenase activity"/>
    <property type="evidence" value="ECO:0007669"/>
    <property type="project" value="InterPro"/>
</dbReference>
<dbReference type="InterPro" id="IPR006905">
    <property type="entry name" value="Flavin_halogenase"/>
</dbReference>
<evidence type="ECO:0000256" key="1">
    <source>
        <dbReference type="PIRSR" id="PIRSR011396-1"/>
    </source>
</evidence>
<evidence type="ECO:0000313" key="4">
    <source>
        <dbReference type="Proteomes" id="UP000619743"/>
    </source>
</evidence>
<dbReference type="OrthoDB" id="6278312at2"/>
<reference evidence="4" key="1">
    <citation type="journal article" date="2019" name="Int. J. Syst. Evol. Microbiol.">
        <title>The Global Catalogue of Microorganisms (GCM) 10K type strain sequencing project: providing services to taxonomists for standard genome sequencing and annotation.</title>
        <authorList>
            <consortium name="The Broad Institute Genomics Platform"/>
            <consortium name="The Broad Institute Genome Sequencing Center for Infectious Disease"/>
            <person name="Wu L."/>
            <person name="Ma J."/>
        </authorList>
    </citation>
    <scope>NUCLEOTIDE SEQUENCE [LARGE SCALE GENOMIC DNA]</scope>
    <source>
        <strain evidence="4">CGMCC 1.10130</strain>
    </source>
</reference>
<dbReference type="AlphaFoldDB" id="A0A8J2XQ18"/>
<feature type="active site" evidence="1">
    <location>
        <position position="82"/>
    </location>
</feature>
<dbReference type="SUPFAM" id="SSF51905">
    <property type="entry name" value="FAD/NAD(P)-binding domain"/>
    <property type="match status" value="1"/>
</dbReference>
<gene>
    <name evidence="3" type="ORF">GCM10011369_23970</name>
</gene>